<dbReference type="GO" id="GO:0005829">
    <property type="term" value="C:cytosol"/>
    <property type="evidence" value="ECO:0007669"/>
    <property type="project" value="TreeGrafter"/>
</dbReference>
<accession>A0A9P6SR92</accession>
<reference evidence="5" key="1">
    <citation type="journal article" date="2020" name="Fungal Divers.">
        <title>Resolving the Mortierellaceae phylogeny through synthesis of multi-gene phylogenetics and phylogenomics.</title>
        <authorList>
            <person name="Vandepol N."/>
            <person name="Liber J."/>
            <person name="Desiro A."/>
            <person name="Na H."/>
            <person name="Kennedy M."/>
            <person name="Barry K."/>
            <person name="Grigoriev I.V."/>
            <person name="Miller A.N."/>
            <person name="O'Donnell K."/>
            <person name="Stajich J.E."/>
            <person name="Bonito G."/>
        </authorList>
    </citation>
    <scope>NUCLEOTIDE SEQUENCE</scope>
    <source>
        <strain evidence="5">NRRL 2769</strain>
    </source>
</reference>
<dbReference type="PANTHER" id="PTHR45527:SF14">
    <property type="entry name" value="PLIPASTATIN SYNTHASE SUBUNIT B"/>
    <property type="match status" value="1"/>
</dbReference>
<dbReference type="GO" id="GO:0016874">
    <property type="term" value="F:ligase activity"/>
    <property type="evidence" value="ECO:0007669"/>
    <property type="project" value="UniProtKB-KW"/>
</dbReference>
<dbReference type="GO" id="GO:0043041">
    <property type="term" value="P:amino acid activation for nonribosomal peptide biosynthetic process"/>
    <property type="evidence" value="ECO:0007669"/>
    <property type="project" value="TreeGrafter"/>
</dbReference>
<dbReference type="Proteomes" id="UP000703661">
    <property type="component" value="Unassembled WGS sequence"/>
</dbReference>
<dbReference type="Pfam" id="PF00550">
    <property type="entry name" value="PP-binding"/>
    <property type="match status" value="1"/>
</dbReference>
<keyword evidence="1" id="KW-0596">Phosphopantetheine</keyword>
<protein>
    <recommendedName>
        <fullName evidence="4">Carrier domain-containing protein</fullName>
    </recommendedName>
</protein>
<sequence length="241" mass="26849">MIPAAYVRLDMFPLTPNGKLDRQALPTPDEDAFAREAYEAPQGEIETALAQIWAELLHLDRVSRHDNFFILGGHSLLAVRLMNRISTLGVQLPLSSLFSSPRLSSLAEVINTHLSQGCTPLSTITHIDRNSVLPLSFAQQRLWFLAQLNGANDTYHIPLAIRLVGTLNVEAWKNALDSLFTRHESLRSVFISMNGQPQVQLLPSDLGLPICSIDLRDTVDPEDQLKQLCAEEFQAPFDLAQ</sequence>
<dbReference type="PROSITE" id="PS50075">
    <property type="entry name" value="CARRIER"/>
    <property type="match status" value="1"/>
</dbReference>
<feature type="non-terminal residue" evidence="5">
    <location>
        <position position="241"/>
    </location>
</feature>
<feature type="domain" description="Carrier" evidence="4">
    <location>
        <begin position="40"/>
        <end position="114"/>
    </location>
</feature>
<dbReference type="InterPro" id="IPR009081">
    <property type="entry name" value="PP-bd_ACP"/>
</dbReference>
<evidence type="ECO:0000256" key="2">
    <source>
        <dbReference type="ARBA" id="ARBA00022553"/>
    </source>
</evidence>
<dbReference type="InterPro" id="IPR036736">
    <property type="entry name" value="ACP-like_sf"/>
</dbReference>
<dbReference type="SUPFAM" id="SSF47336">
    <property type="entry name" value="ACP-like"/>
    <property type="match status" value="1"/>
</dbReference>
<evidence type="ECO:0000259" key="4">
    <source>
        <dbReference type="PROSITE" id="PS50075"/>
    </source>
</evidence>
<dbReference type="GO" id="GO:0031177">
    <property type="term" value="F:phosphopantetheine binding"/>
    <property type="evidence" value="ECO:0007669"/>
    <property type="project" value="TreeGrafter"/>
</dbReference>
<dbReference type="Gene3D" id="3.30.300.30">
    <property type="match status" value="1"/>
</dbReference>
<comment type="caution">
    <text evidence="5">The sequence shown here is derived from an EMBL/GenBank/DDBJ whole genome shotgun (WGS) entry which is preliminary data.</text>
</comment>
<name>A0A9P6SR92_9FUNG</name>
<dbReference type="EMBL" id="JAAAID010004632">
    <property type="protein sequence ID" value="KAF9992537.1"/>
    <property type="molecule type" value="Genomic_DNA"/>
</dbReference>
<dbReference type="SUPFAM" id="SSF56801">
    <property type="entry name" value="Acetyl-CoA synthetase-like"/>
    <property type="match status" value="1"/>
</dbReference>
<dbReference type="AlphaFoldDB" id="A0A9P6SR92"/>
<evidence type="ECO:0000313" key="6">
    <source>
        <dbReference type="Proteomes" id="UP000703661"/>
    </source>
</evidence>
<dbReference type="GO" id="GO:0044550">
    <property type="term" value="P:secondary metabolite biosynthetic process"/>
    <property type="evidence" value="ECO:0007669"/>
    <property type="project" value="TreeGrafter"/>
</dbReference>
<evidence type="ECO:0000256" key="3">
    <source>
        <dbReference type="ARBA" id="ARBA00022598"/>
    </source>
</evidence>
<evidence type="ECO:0000313" key="5">
    <source>
        <dbReference type="EMBL" id="KAF9992537.1"/>
    </source>
</evidence>
<dbReference type="Gene3D" id="3.30.559.10">
    <property type="entry name" value="Chloramphenicol acetyltransferase-like domain"/>
    <property type="match status" value="1"/>
</dbReference>
<dbReference type="PANTHER" id="PTHR45527">
    <property type="entry name" value="NONRIBOSOMAL PEPTIDE SYNTHETASE"/>
    <property type="match status" value="1"/>
</dbReference>
<keyword evidence="2" id="KW-0597">Phosphoprotein</keyword>
<dbReference type="Pfam" id="PF00668">
    <property type="entry name" value="Condensation"/>
    <property type="match status" value="1"/>
</dbReference>
<gene>
    <name evidence="5" type="ORF">BGZ80_008516</name>
</gene>
<dbReference type="InterPro" id="IPR045851">
    <property type="entry name" value="AMP-bd_C_sf"/>
</dbReference>
<keyword evidence="6" id="KW-1185">Reference proteome</keyword>
<dbReference type="InterPro" id="IPR001242">
    <property type="entry name" value="Condensation_dom"/>
</dbReference>
<dbReference type="Gene3D" id="1.10.1200.10">
    <property type="entry name" value="ACP-like"/>
    <property type="match status" value="1"/>
</dbReference>
<evidence type="ECO:0000256" key="1">
    <source>
        <dbReference type="ARBA" id="ARBA00022450"/>
    </source>
</evidence>
<organism evidence="5 6">
    <name type="scientific">Entomortierella chlamydospora</name>
    <dbReference type="NCBI Taxonomy" id="101097"/>
    <lineage>
        <taxon>Eukaryota</taxon>
        <taxon>Fungi</taxon>
        <taxon>Fungi incertae sedis</taxon>
        <taxon>Mucoromycota</taxon>
        <taxon>Mortierellomycotina</taxon>
        <taxon>Mortierellomycetes</taxon>
        <taxon>Mortierellales</taxon>
        <taxon>Mortierellaceae</taxon>
        <taxon>Entomortierella</taxon>
    </lineage>
</organism>
<proteinExistence type="predicted"/>
<dbReference type="FunFam" id="1.10.1200.10:FF:000005">
    <property type="entry name" value="Nonribosomal peptide synthetase 1"/>
    <property type="match status" value="1"/>
</dbReference>
<keyword evidence="3" id="KW-0436">Ligase</keyword>
<dbReference type="SUPFAM" id="SSF52777">
    <property type="entry name" value="CoA-dependent acyltransferases"/>
    <property type="match status" value="1"/>
</dbReference>
<dbReference type="InterPro" id="IPR023213">
    <property type="entry name" value="CAT-like_dom_sf"/>
</dbReference>